<accession>A0A1G7KGD1</accession>
<keyword evidence="1" id="KW-1133">Transmembrane helix</keyword>
<dbReference type="Proteomes" id="UP000198972">
    <property type="component" value="Unassembled WGS sequence"/>
</dbReference>
<evidence type="ECO:0000313" key="3">
    <source>
        <dbReference type="Proteomes" id="UP000198972"/>
    </source>
</evidence>
<feature type="transmembrane region" description="Helical" evidence="1">
    <location>
        <begin position="23"/>
        <end position="48"/>
    </location>
</feature>
<dbReference type="AlphaFoldDB" id="A0A1G7KGD1"/>
<dbReference type="EMBL" id="FNBG01000009">
    <property type="protein sequence ID" value="SDF36131.1"/>
    <property type="molecule type" value="Genomic_DNA"/>
</dbReference>
<sequence>MEYQLNHADYQVPNKIKHSGPGIASFIVVLTSILGYIAAFVIISTIVVGVMDQSSDAIIENLEQHSGIIGGGLLFIISGILNLIALILGIIGLATRSRKKVFAILGTILSGVCFIGIILLFFLV</sequence>
<feature type="transmembrane region" description="Helical" evidence="1">
    <location>
        <begin position="68"/>
        <end position="94"/>
    </location>
</feature>
<dbReference type="RefSeq" id="WP_091229210.1">
    <property type="nucleotide sequence ID" value="NZ_FNBG01000009.1"/>
</dbReference>
<feature type="transmembrane region" description="Helical" evidence="1">
    <location>
        <begin position="101"/>
        <end position="123"/>
    </location>
</feature>
<dbReference type="STRING" id="670482.SAMN04488542_109131"/>
<dbReference type="OrthoDB" id="2608137at2"/>
<reference evidence="2 3" key="1">
    <citation type="submission" date="2016-10" db="EMBL/GenBank/DDBJ databases">
        <authorList>
            <person name="de Groot N.N."/>
        </authorList>
    </citation>
    <scope>NUCLEOTIDE SEQUENCE [LARGE SCALE GENOMIC DNA]</scope>
    <source>
        <strain evidence="2 3">DSM 28129</strain>
    </source>
</reference>
<evidence type="ECO:0008006" key="4">
    <source>
        <dbReference type="Google" id="ProtNLM"/>
    </source>
</evidence>
<keyword evidence="1" id="KW-0472">Membrane</keyword>
<protein>
    <recommendedName>
        <fullName evidence="4">DUF4064 domain-containing protein</fullName>
    </recommendedName>
</protein>
<evidence type="ECO:0000256" key="1">
    <source>
        <dbReference type="SAM" id="Phobius"/>
    </source>
</evidence>
<organism evidence="2 3">
    <name type="scientific">Fontibacillus panacisegetis</name>
    <dbReference type="NCBI Taxonomy" id="670482"/>
    <lineage>
        <taxon>Bacteria</taxon>
        <taxon>Bacillati</taxon>
        <taxon>Bacillota</taxon>
        <taxon>Bacilli</taxon>
        <taxon>Bacillales</taxon>
        <taxon>Paenibacillaceae</taxon>
        <taxon>Fontibacillus</taxon>
    </lineage>
</organism>
<name>A0A1G7KGD1_9BACL</name>
<gene>
    <name evidence="2" type="ORF">SAMN04488542_109131</name>
</gene>
<keyword evidence="1" id="KW-0812">Transmembrane</keyword>
<keyword evidence="3" id="KW-1185">Reference proteome</keyword>
<proteinExistence type="predicted"/>
<evidence type="ECO:0000313" key="2">
    <source>
        <dbReference type="EMBL" id="SDF36131.1"/>
    </source>
</evidence>